<dbReference type="KEGG" id="mgk:FSB76_25320"/>
<dbReference type="EMBL" id="CP042437">
    <property type="protein sequence ID" value="QEC79111.1"/>
    <property type="molecule type" value="Genomic_DNA"/>
</dbReference>
<dbReference type="AlphaFoldDB" id="A0A5B8W5Y7"/>
<organism evidence="3 4">
    <name type="scientific">Mucilaginibacter ginsenosidivorax</name>
    <dbReference type="NCBI Taxonomy" id="862126"/>
    <lineage>
        <taxon>Bacteria</taxon>
        <taxon>Pseudomonadati</taxon>
        <taxon>Bacteroidota</taxon>
        <taxon>Sphingobacteriia</taxon>
        <taxon>Sphingobacteriales</taxon>
        <taxon>Sphingobacteriaceae</taxon>
        <taxon>Mucilaginibacter</taxon>
    </lineage>
</organism>
<accession>A0A5B8W5Y7</accession>
<feature type="domain" description="VOC" evidence="2">
    <location>
        <begin position="41"/>
        <end position="161"/>
    </location>
</feature>
<dbReference type="PANTHER" id="PTHR46142:SF3">
    <property type="entry name" value="F18B13.24 PROTEIN"/>
    <property type="match status" value="1"/>
</dbReference>
<dbReference type="Pfam" id="PF00903">
    <property type="entry name" value="Glyoxalase"/>
    <property type="match status" value="1"/>
</dbReference>
<feature type="chain" id="PRO_5022880456" evidence="1">
    <location>
        <begin position="33"/>
        <end position="165"/>
    </location>
</feature>
<dbReference type="InterPro" id="IPR004360">
    <property type="entry name" value="Glyas_Fos-R_dOase_dom"/>
</dbReference>
<reference evidence="3 4" key="1">
    <citation type="journal article" date="2013" name="J. Microbiol.">
        <title>Mucilaginibacter ginsenosidivorax sp. nov., with ginsenoside converting activity isolated from sediment.</title>
        <authorList>
            <person name="Kim J.K."/>
            <person name="Choi T.E."/>
            <person name="Liu Q.M."/>
            <person name="Park H.Y."/>
            <person name="Yi T.H."/>
            <person name="Yoon M.H."/>
            <person name="Kim S.C."/>
            <person name="Im W.T."/>
        </authorList>
    </citation>
    <scope>NUCLEOTIDE SEQUENCE [LARGE SCALE GENOMIC DNA]</scope>
    <source>
        <strain evidence="3 4">KHI28</strain>
    </source>
</reference>
<keyword evidence="4" id="KW-1185">Reference proteome</keyword>
<name>A0A5B8W5Y7_9SPHI</name>
<dbReference type="InterPro" id="IPR029068">
    <property type="entry name" value="Glyas_Bleomycin-R_OHBP_Dase"/>
</dbReference>
<evidence type="ECO:0000313" key="3">
    <source>
        <dbReference type="EMBL" id="QEC79111.1"/>
    </source>
</evidence>
<feature type="signal peptide" evidence="1">
    <location>
        <begin position="1"/>
        <end position="32"/>
    </location>
</feature>
<gene>
    <name evidence="3" type="ORF">FSB76_25320</name>
</gene>
<dbReference type="PANTHER" id="PTHR46142">
    <property type="match status" value="1"/>
</dbReference>
<keyword evidence="1" id="KW-0732">Signal</keyword>
<proteinExistence type="predicted"/>
<evidence type="ECO:0000256" key="1">
    <source>
        <dbReference type="SAM" id="SignalP"/>
    </source>
</evidence>
<dbReference type="OrthoDB" id="192739at2"/>
<dbReference type="Proteomes" id="UP000321362">
    <property type="component" value="Chromosome"/>
</dbReference>
<evidence type="ECO:0000259" key="2">
    <source>
        <dbReference type="PROSITE" id="PS51819"/>
    </source>
</evidence>
<evidence type="ECO:0000313" key="4">
    <source>
        <dbReference type="Proteomes" id="UP000321362"/>
    </source>
</evidence>
<dbReference type="PROSITE" id="PS51819">
    <property type="entry name" value="VOC"/>
    <property type="match status" value="1"/>
</dbReference>
<dbReference type="InterPro" id="IPR037523">
    <property type="entry name" value="VOC_core"/>
</dbReference>
<dbReference type="Gene3D" id="3.10.180.10">
    <property type="entry name" value="2,3-Dihydroxybiphenyl 1,2-Dioxygenase, domain 1"/>
    <property type="match status" value="1"/>
</dbReference>
<dbReference type="SUPFAM" id="SSF54593">
    <property type="entry name" value="Glyoxalase/Bleomycin resistance protein/Dihydroxybiphenyl dioxygenase"/>
    <property type="match status" value="1"/>
</dbReference>
<dbReference type="RefSeq" id="WP_147058393.1">
    <property type="nucleotide sequence ID" value="NZ_CP042437.1"/>
</dbReference>
<sequence>MSPLLNLNTRKSGKLKLICLIAALVLPGFCFAQSGTDAVPVVDHVAICVKNLKKSTAFYTEVMHLRKVTNPFKDTVHQWYSLGNGVKLHAIQGDCAGVHPIAEHLCFSVGSVHEFAKLLESHNIKYSNWKGDSKEPTLRADGVLQLYFQDPDGYWIEINSPAPKK</sequence>
<protein>
    <submittedName>
        <fullName evidence="3">VOC family protein</fullName>
    </submittedName>
</protein>